<protein>
    <submittedName>
        <fullName evidence="1">Uncharacterized protein</fullName>
    </submittedName>
</protein>
<evidence type="ECO:0000313" key="2">
    <source>
        <dbReference type="Proteomes" id="UP001596447"/>
    </source>
</evidence>
<organism evidence="1 2">
    <name type="scientific">Halospeciosus flavus</name>
    <dbReference type="NCBI Taxonomy" id="3032283"/>
    <lineage>
        <taxon>Archaea</taxon>
        <taxon>Methanobacteriati</taxon>
        <taxon>Methanobacteriota</taxon>
        <taxon>Stenosarchaea group</taxon>
        <taxon>Halobacteria</taxon>
        <taxon>Halobacteriales</taxon>
        <taxon>Halobacteriaceae</taxon>
        <taxon>Halospeciosus</taxon>
    </lineage>
</organism>
<evidence type="ECO:0000313" key="1">
    <source>
        <dbReference type="EMBL" id="MFC7200222.1"/>
    </source>
</evidence>
<proteinExistence type="predicted"/>
<sequence>MNDPYPDQPEEVLSEYPDEIDGAPIVGIDAGGVPVYFDREKEEAFEAIGRENDYKRGELRGEGPLKNVIEDVEAVTGWDVLSKFGRDNAGE</sequence>
<reference evidence="1 2" key="1">
    <citation type="journal article" date="2019" name="Int. J. Syst. Evol. Microbiol.">
        <title>The Global Catalogue of Microorganisms (GCM) 10K type strain sequencing project: providing services to taxonomists for standard genome sequencing and annotation.</title>
        <authorList>
            <consortium name="The Broad Institute Genomics Platform"/>
            <consortium name="The Broad Institute Genome Sequencing Center for Infectious Disease"/>
            <person name="Wu L."/>
            <person name="Ma J."/>
        </authorList>
    </citation>
    <scope>NUCLEOTIDE SEQUENCE [LARGE SCALE GENOMIC DNA]</scope>
    <source>
        <strain evidence="1 2">XZGYJ-43</strain>
    </source>
</reference>
<dbReference type="AlphaFoldDB" id="A0ABD5Z4N3"/>
<dbReference type="RefSeq" id="WP_279527010.1">
    <property type="nucleotide sequence ID" value="NZ_CP122312.1"/>
</dbReference>
<name>A0ABD5Z4N3_9EURY</name>
<comment type="caution">
    <text evidence="1">The sequence shown here is derived from an EMBL/GenBank/DDBJ whole genome shotgun (WGS) entry which is preliminary data.</text>
</comment>
<dbReference type="EMBL" id="JBHTAR010000011">
    <property type="protein sequence ID" value="MFC7200222.1"/>
    <property type="molecule type" value="Genomic_DNA"/>
</dbReference>
<dbReference type="Proteomes" id="UP001596447">
    <property type="component" value="Unassembled WGS sequence"/>
</dbReference>
<gene>
    <name evidence="1" type="ORF">ACFQJ9_12510</name>
</gene>
<keyword evidence="2" id="KW-1185">Reference proteome</keyword>
<accession>A0ABD5Z4N3</accession>